<reference evidence="3 4" key="1">
    <citation type="journal article" date="2005" name="J. Virol.">
        <title>The complete genome sequence of J virus reveals a unique genome structure in the family Paramyxoviridae.</title>
        <authorList>
            <person name="Jack P.J."/>
            <person name="Boyle D.B."/>
            <person name="Eaton B.T."/>
            <person name="Wang L.F."/>
        </authorList>
    </citation>
    <scope>NUCLEOTIDE SEQUENCE [LARGE SCALE GENOMIC DNA]</scope>
</reference>
<keyword evidence="2" id="KW-0472">Membrane</keyword>
<evidence type="ECO:0000313" key="3">
    <source>
        <dbReference type="EMBL" id="AAX86033.1"/>
    </source>
</evidence>
<feature type="transmembrane region" description="Helical" evidence="2">
    <location>
        <begin position="58"/>
        <end position="79"/>
    </location>
</feature>
<keyword evidence="2" id="KW-1133">Transmembrane helix</keyword>
<gene>
    <name evidence="3" type="primary">TM</name>
</gene>
<protein>
    <submittedName>
        <fullName evidence="3">Transmembrane protein</fullName>
    </submittedName>
</protein>
<dbReference type="Proteomes" id="UP000148232">
    <property type="component" value="Segment"/>
</dbReference>
<evidence type="ECO:0000256" key="2">
    <source>
        <dbReference type="SAM" id="Phobius"/>
    </source>
</evidence>
<dbReference type="KEGG" id="vg:3707958"/>
<sequence>MTSTVYEDPESALSGYESMRSDGARGLPALPRRCKTANTYRSARRVRVVTRRRVNNSVYFVFIIVCLAILVAMAAYVIIGIEGLKYTRYNSKDVGPDGSKRLEDIDQKLNQISSAVNTIMNALTYSVPSVLSTYRTSLLNRINHLATELKEAARMNNVDLDVKWGSNRTVLLKTGSRFHQLNTRELTTKNTLVTSYPRMPTIIPKVDKKPPSFYPLMKVDSDQDLNEKVKAVTKIFHDMSVTKDSQDEAIWNLNPASK</sequence>
<dbReference type="EMBL" id="AY900001">
    <property type="protein sequence ID" value="AAX86033.1"/>
    <property type="molecule type" value="Genomic_RNA"/>
</dbReference>
<name>Q49HN4_9MONO</name>
<accession>Q49HN4</accession>
<keyword evidence="4" id="KW-1185">Reference proteome</keyword>
<dbReference type="GeneID" id="3707958"/>
<dbReference type="RefSeq" id="YP_338083.1">
    <property type="nucleotide sequence ID" value="NC_007454.1"/>
</dbReference>
<evidence type="ECO:0000256" key="1">
    <source>
        <dbReference type="SAM" id="MobiDB-lite"/>
    </source>
</evidence>
<organism evidence="3 4">
    <name type="scientific">J virus</name>
    <dbReference type="NCBI Taxonomy" id="322067"/>
    <lineage>
        <taxon>Viruses</taxon>
        <taxon>Riboviria</taxon>
        <taxon>Orthornavirae</taxon>
        <taxon>Negarnaviricota</taxon>
        <taxon>Haploviricotina</taxon>
        <taxon>Monjiviricetes</taxon>
        <taxon>Mononegavirales</taxon>
        <taxon>Paramyxoviridae</taxon>
        <taxon>Orthoparamyxovirinae</taxon>
        <taxon>Jeilongvirus</taxon>
        <taxon>Jeilongvirus queenslandense</taxon>
    </lineage>
</organism>
<keyword evidence="2 3" id="KW-0812">Transmembrane</keyword>
<feature type="region of interest" description="Disordered" evidence="1">
    <location>
        <begin position="1"/>
        <end position="29"/>
    </location>
</feature>
<proteinExistence type="predicted"/>
<dbReference type="OrthoDB" id="31536at10239"/>
<evidence type="ECO:0000313" key="4">
    <source>
        <dbReference type="Proteomes" id="UP000148232"/>
    </source>
</evidence>